<protein>
    <recommendedName>
        <fullName evidence="4">Phage holin</fullName>
    </recommendedName>
</protein>
<keyword evidence="1" id="KW-0812">Transmembrane</keyword>
<reference evidence="2 3" key="1">
    <citation type="submission" date="2020-08" db="EMBL/GenBank/DDBJ databases">
        <title>Cohnella phylogeny.</title>
        <authorList>
            <person name="Dunlap C."/>
        </authorList>
    </citation>
    <scope>NUCLEOTIDE SEQUENCE [LARGE SCALE GENOMIC DNA]</scope>
    <source>
        <strain evidence="2 3">DSM 28246</strain>
    </source>
</reference>
<proteinExistence type="predicted"/>
<organism evidence="2 3">
    <name type="scientific">Cohnella nanjingensis</name>
    <dbReference type="NCBI Taxonomy" id="1387779"/>
    <lineage>
        <taxon>Bacteria</taxon>
        <taxon>Bacillati</taxon>
        <taxon>Bacillota</taxon>
        <taxon>Bacilli</taxon>
        <taxon>Bacillales</taxon>
        <taxon>Paenibacillaceae</taxon>
        <taxon>Cohnella</taxon>
    </lineage>
</organism>
<sequence length="117" mass="12310">MFQPYITGIVQALVGILVLFVLGGASLLGGRVSKWLGARTTAAQREILHRLAAEAAALAESLYNEAGGPTKLNAAITYVLDRAKQLGIDVSRESIRAAIEKAVQDYNARAKGASTNG</sequence>
<comment type="caution">
    <text evidence="2">The sequence shown here is derived from an EMBL/GenBank/DDBJ whole genome shotgun (WGS) entry which is preliminary data.</text>
</comment>
<dbReference type="Pfam" id="PF09682">
    <property type="entry name" value="Phage_holin_6_1"/>
    <property type="match status" value="1"/>
</dbReference>
<keyword evidence="1" id="KW-0472">Membrane</keyword>
<evidence type="ECO:0008006" key="4">
    <source>
        <dbReference type="Google" id="ProtNLM"/>
    </source>
</evidence>
<name>A0A7X0RMU6_9BACL</name>
<keyword evidence="1" id="KW-1133">Transmembrane helix</keyword>
<keyword evidence="3" id="KW-1185">Reference proteome</keyword>
<dbReference type="EMBL" id="JACJVP010000007">
    <property type="protein sequence ID" value="MBB6670296.1"/>
    <property type="molecule type" value="Genomic_DNA"/>
</dbReference>
<gene>
    <name evidence="2" type="ORF">H7C19_06300</name>
</gene>
<dbReference type="InterPro" id="IPR010026">
    <property type="entry name" value="Phage_holin_LL-H"/>
</dbReference>
<accession>A0A7X0RMU6</accession>
<evidence type="ECO:0000256" key="1">
    <source>
        <dbReference type="SAM" id="Phobius"/>
    </source>
</evidence>
<dbReference type="Proteomes" id="UP000547209">
    <property type="component" value="Unassembled WGS sequence"/>
</dbReference>
<dbReference type="RefSeq" id="WP_185141731.1">
    <property type="nucleotide sequence ID" value="NZ_JACJVP010000007.1"/>
</dbReference>
<evidence type="ECO:0000313" key="2">
    <source>
        <dbReference type="EMBL" id="MBB6670296.1"/>
    </source>
</evidence>
<dbReference type="AlphaFoldDB" id="A0A7X0RMU6"/>
<feature type="transmembrane region" description="Helical" evidence="1">
    <location>
        <begin position="6"/>
        <end position="29"/>
    </location>
</feature>
<evidence type="ECO:0000313" key="3">
    <source>
        <dbReference type="Proteomes" id="UP000547209"/>
    </source>
</evidence>